<accession>A0A4R8M4P4</accession>
<dbReference type="Gene3D" id="2.40.10.340">
    <property type="entry name" value="Rod shape-determining protein MreC, domain 1"/>
    <property type="match status" value="1"/>
</dbReference>
<dbReference type="InterPro" id="IPR042177">
    <property type="entry name" value="Cell/Rod_1"/>
</dbReference>
<dbReference type="Proteomes" id="UP000295066">
    <property type="component" value="Unassembled WGS sequence"/>
</dbReference>
<evidence type="ECO:0000313" key="6">
    <source>
        <dbReference type="EMBL" id="TDY60229.1"/>
    </source>
</evidence>
<evidence type="ECO:0000256" key="3">
    <source>
        <dbReference type="ARBA" id="ARBA00022960"/>
    </source>
</evidence>
<dbReference type="Gene3D" id="2.40.10.350">
    <property type="entry name" value="Rod shape-determining protein MreC, domain 2"/>
    <property type="match status" value="1"/>
</dbReference>
<evidence type="ECO:0000256" key="2">
    <source>
        <dbReference type="ARBA" id="ARBA00013855"/>
    </source>
</evidence>
<evidence type="ECO:0000256" key="1">
    <source>
        <dbReference type="ARBA" id="ARBA00009369"/>
    </source>
</evidence>
<dbReference type="AlphaFoldDB" id="A0A4R8M4P4"/>
<dbReference type="InterPro" id="IPR007221">
    <property type="entry name" value="MreC"/>
</dbReference>
<keyword evidence="7" id="KW-1185">Reference proteome</keyword>
<dbReference type="OrthoDB" id="3935at2"/>
<comment type="caution">
    <text evidence="6">The sequence shown here is derived from an EMBL/GenBank/DDBJ whole genome shotgun (WGS) entry which is preliminary data.</text>
</comment>
<reference evidence="6 7" key="1">
    <citation type="submission" date="2019-03" db="EMBL/GenBank/DDBJ databases">
        <title>Genomic Encyclopedia of Type Strains, Phase IV (KMG-IV): sequencing the most valuable type-strain genomes for metagenomic binning, comparative biology and taxonomic classification.</title>
        <authorList>
            <person name="Goeker M."/>
        </authorList>
    </citation>
    <scope>NUCLEOTIDE SEQUENCE [LARGE SCALE GENOMIC DNA]</scope>
    <source>
        <strain evidence="6 7">DSM 25964</strain>
    </source>
</reference>
<proteinExistence type="inferred from homology"/>
<sequence>MTEKHLGKEWIHGLLMIIASLLLLAAAPRKDVFKGAVDLVGEILRYPEYPAAALERNARRVSFWFADKSALKERLDFLEEENTRLRLAWSVGSASHLKQELDRFYGYARVTLREPMSWWSEVRINKGTSDGVFFGAPVLHNGHLVGRVSSSEGNYSWVELITSSSLMVPVVIEETRDLGVVAGDGEGGLWLLYVPEGRTFSEGMTVSTAMVSEALPPGIPVGRLSTETRNSGSAYLAWRVVPGAGLTQLYALEIFGEAVPGGRREGRSP</sequence>
<dbReference type="Pfam" id="PF04085">
    <property type="entry name" value="MreC"/>
    <property type="match status" value="1"/>
</dbReference>
<comment type="similarity">
    <text evidence="1">Belongs to the MreC family.</text>
</comment>
<name>A0A4R8M4P4_9BACT</name>
<protein>
    <recommendedName>
        <fullName evidence="2">Cell shape-determining protein MreC</fullName>
    </recommendedName>
    <alternativeName>
        <fullName evidence="4">Cell shape protein MreC</fullName>
    </alternativeName>
</protein>
<dbReference type="GO" id="GO:0005886">
    <property type="term" value="C:plasma membrane"/>
    <property type="evidence" value="ECO:0007669"/>
    <property type="project" value="TreeGrafter"/>
</dbReference>
<dbReference type="GO" id="GO:0008360">
    <property type="term" value="P:regulation of cell shape"/>
    <property type="evidence" value="ECO:0007669"/>
    <property type="project" value="UniProtKB-KW"/>
</dbReference>
<dbReference type="PANTHER" id="PTHR34138:SF1">
    <property type="entry name" value="CELL SHAPE-DETERMINING PROTEIN MREC"/>
    <property type="match status" value="1"/>
</dbReference>
<evidence type="ECO:0000259" key="5">
    <source>
        <dbReference type="Pfam" id="PF04085"/>
    </source>
</evidence>
<dbReference type="InterPro" id="IPR055342">
    <property type="entry name" value="MreC_beta-barrel_core"/>
</dbReference>
<gene>
    <name evidence="6" type="ORF">C8D99_10985</name>
</gene>
<dbReference type="InterPro" id="IPR042175">
    <property type="entry name" value="Cell/Rod_MreC_2"/>
</dbReference>
<organism evidence="6 7">
    <name type="scientific">Aminivibrio pyruvatiphilus</name>
    <dbReference type="NCBI Taxonomy" id="1005740"/>
    <lineage>
        <taxon>Bacteria</taxon>
        <taxon>Thermotogati</taxon>
        <taxon>Synergistota</taxon>
        <taxon>Synergistia</taxon>
        <taxon>Synergistales</taxon>
        <taxon>Aminobacteriaceae</taxon>
        <taxon>Aminivibrio</taxon>
    </lineage>
</organism>
<dbReference type="PANTHER" id="PTHR34138">
    <property type="entry name" value="CELL SHAPE-DETERMINING PROTEIN MREC"/>
    <property type="match status" value="1"/>
</dbReference>
<evidence type="ECO:0000256" key="4">
    <source>
        <dbReference type="ARBA" id="ARBA00032089"/>
    </source>
</evidence>
<dbReference type="EMBL" id="SORI01000009">
    <property type="protein sequence ID" value="TDY60229.1"/>
    <property type="molecule type" value="Genomic_DNA"/>
</dbReference>
<feature type="domain" description="Rod shape-determining protein MreC beta-barrel core" evidence="5">
    <location>
        <begin position="110"/>
        <end position="251"/>
    </location>
</feature>
<keyword evidence="3" id="KW-0133">Cell shape</keyword>
<evidence type="ECO:0000313" key="7">
    <source>
        <dbReference type="Proteomes" id="UP000295066"/>
    </source>
</evidence>